<organism evidence="1">
    <name type="scientific">Anguilla anguilla</name>
    <name type="common">European freshwater eel</name>
    <name type="synonym">Muraena anguilla</name>
    <dbReference type="NCBI Taxonomy" id="7936"/>
    <lineage>
        <taxon>Eukaryota</taxon>
        <taxon>Metazoa</taxon>
        <taxon>Chordata</taxon>
        <taxon>Craniata</taxon>
        <taxon>Vertebrata</taxon>
        <taxon>Euteleostomi</taxon>
        <taxon>Actinopterygii</taxon>
        <taxon>Neopterygii</taxon>
        <taxon>Teleostei</taxon>
        <taxon>Anguilliformes</taxon>
        <taxon>Anguillidae</taxon>
        <taxon>Anguilla</taxon>
    </lineage>
</organism>
<dbReference type="AlphaFoldDB" id="A0A0E9XPU0"/>
<dbReference type="EMBL" id="GBXM01004727">
    <property type="protein sequence ID" value="JAI03851.1"/>
    <property type="molecule type" value="Transcribed_RNA"/>
</dbReference>
<reference evidence="1" key="1">
    <citation type="submission" date="2014-11" db="EMBL/GenBank/DDBJ databases">
        <authorList>
            <person name="Amaro Gonzalez C."/>
        </authorList>
    </citation>
    <scope>NUCLEOTIDE SEQUENCE</scope>
</reference>
<protein>
    <submittedName>
        <fullName evidence="1">Uncharacterized protein</fullName>
    </submittedName>
</protein>
<proteinExistence type="predicted"/>
<accession>A0A0E9XPU0</accession>
<name>A0A0E9XPU0_ANGAN</name>
<evidence type="ECO:0000313" key="1">
    <source>
        <dbReference type="EMBL" id="JAI03851.1"/>
    </source>
</evidence>
<sequence length="29" mass="3337">MLQKIVMRNYVSGRTNSVQIVTSREIIIS</sequence>
<reference evidence="1" key="2">
    <citation type="journal article" date="2015" name="Fish Shellfish Immunol.">
        <title>Early steps in the European eel (Anguilla anguilla)-Vibrio vulnificus interaction in the gills: Role of the RtxA13 toxin.</title>
        <authorList>
            <person name="Callol A."/>
            <person name="Pajuelo D."/>
            <person name="Ebbesson L."/>
            <person name="Teles M."/>
            <person name="MacKenzie S."/>
            <person name="Amaro C."/>
        </authorList>
    </citation>
    <scope>NUCLEOTIDE SEQUENCE</scope>
</reference>